<comment type="caution">
    <text evidence="3">The sequence shown here is derived from an EMBL/GenBank/DDBJ whole genome shotgun (WGS) entry which is preliminary data.</text>
</comment>
<dbReference type="PANTHER" id="PTHR37814">
    <property type="entry name" value="CONSERVED MEMBRANE PROTEIN"/>
    <property type="match status" value="1"/>
</dbReference>
<dbReference type="STRING" id="1451189.CFAL_00970"/>
<feature type="transmembrane region" description="Helical" evidence="2">
    <location>
        <begin position="328"/>
        <end position="349"/>
    </location>
</feature>
<organism evidence="3 4">
    <name type="scientific">Corynebacterium falsenii</name>
    <dbReference type="NCBI Taxonomy" id="108486"/>
    <lineage>
        <taxon>Bacteria</taxon>
        <taxon>Bacillati</taxon>
        <taxon>Actinomycetota</taxon>
        <taxon>Actinomycetes</taxon>
        <taxon>Mycobacteriales</taxon>
        <taxon>Corynebacteriaceae</taxon>
        <taxon>Corynebacterium</taxon>
    </lineage>
</organism>
<evidence type="ECO:0008006" key="5">
    <source>
        <dbReference type="Google" id="ProtNLM"/>
    </source>
</evidence>
<accession>A0A418Q5U3</accession>
<evidence type="ECO:0000256" key="1">
    <source>
        <dbReference type="SAM" id="MobiDB-lite"/>
    </source>
</evidence>
<feature type="region of interest" description="Disordered" evidence="1">
    <location>
        <begin position="370"/>
        <end position="400"/>
    </location>
</feature>
<evidence type="ECO:0000313" key="4">
    <source>
        <dbReference type="Proteomes" id="UP000285278"/>
    </source>
</evidence>
<feature type="transmembrane region" description="Helical" evidence="2">
    <location>
        <begin position="222"/>
        <end position="244"/>
    </location>
</feature>
<feature type="transmembrane region" description="Helical" evidence="2">
    <location>
        <begin position="110"/>
        <end position="128"/>
    </location>
</feature>
<reference evidence="3 4" key="1">
    <citation type="submission" date="2018-09" db="EMBL/GenBank/DDBJ databases">
        <title>Optimization and identification of Corynebacterium falsenii FN1-14 from fish paste.</title>
        <authorList>
            <person name="Daroonpunt R."/>
            <person name="Tanasupawat S."/>
        </authorList>
    </citation>
    <scope>NUCLEOTIDE SEQUENCE [LARGE SCALE GENOMIC DNA]</scope>
    <source>
        <strain evidence="3 4">FN1-14</strain>
    </source>
</reference>
<feature type="transmembrane region" description="Helical" evidence="2">
    <location>
        <begin position="188"/>
        <end position="210"/>
    </location>
</feature>
<dbReference type="PANTHER" id="PTHR37814:SF1">
    <property type="entry name" value="MEMBRANE PROTEIN"/>
    <property type="match status" value="1"/>
</dbReference>
<dbReference type="RefSeq" id="WP_119665010.1">
    <property type="nucleotide sequence ID" value="NZ_QXJK01000009.1"/>
</dbReference>
<dbReference type="AlphaFoldDB" id="A0A418Q5U3"/>
<dbReference type="OrthoDB" id="4424890at2"/>
<feature type="transmembrane region" description="Helical" evidence="2">
    <location>
        <begin position="83"/>
        <end position="104"/>
    </location>
</feature>
<keyword evidence="2" id="KW-0812">Transmembrane</keyword>
<dbReference type="Proteomes" id="UP000285278">
    <property type="component" value="Unassembled WGS sequence"/>
</dbReference>
<dbReference type="EMBL" id="QXJK01000009">
    <property type="protein sequence ID" value="RIX34104.1"/>
    <property type="molecule type" value="Genomic_DNA"/>
</dbReference>
<feature type="transmembrane region" description="Helical" evidence="2">
    <location>
        <begin position="301"/>
        <end position="322"/>
    </location>
</feature>
<feature type="transmembrane region" description="Helical" evidence="2">
    <location>
        <begin position="140"/>
        <end position="161"/>
    </location>
</feature>
<keyword evidence="2" id="KW-1133">Transmembrane helix</keyword>
<proteinExistence type="predicted"/>
<name>A0A418Q5U3_9CORY</name>
<sequence>MFKRIVTVALAFVGLSVGAGFASGQEVLQFFVHFGVGGLIGAVVVALLMGWAGGILLQLGSFHQPSDHNVVFQRSFSPIPARLLDIAVIATVFSLSTVMFAGGGSNLNQMWGLPTWVGSVLLLVLVLIAGNAPSERISSVIAWTTPLMVILIIVAFVYSVWTFSSDATTSLDSLNAAAASTSSTLPNVVIAVISYLGFSMIVIVSMGLVIGGEFINTRVAGIGGVAGGLLFGILLVMVAFTIYVNVGDVGMDQFPMLSSVTIVSGAAGTLMSIAIYAMIFNSALGMTYAFTCRFVEDRTSMRFHVVYSVTAVVAFGLSFWGFSNIVGHVFPVLGYIGAVLFLLLSVEYLRRRTQIKWVSNFRVRGSWPLRKGQKGGSGNTSGATDKNSATGTSSAADKAE</sequence>
<gene>
    <name evidence="3" type="ORF">D3M95_08340</name>
</gene>
<evidence type="ECO:0000313" key="3">
    <source>
        <dbReference type="EMBL" id="RIX34104.1"/>
    </source>
</evidence>
<keyword evidence="2" id="KW-0472">Membrane</keyword>
<dbReference type="InterPro" id="IPR038728">
    <property type="entry name" value="YkvI-like"/>
</dbReference>
<protein>
    <recommendedName>
        <fullName evidence="5">Membrane protein YkvI</fullName>
    </recommendedName>
</protein>
<feature type="transmembrane region" description="Helical" evidence="2">
    <location>
        <begin position="34"/>
        <end position="62"/>
    </location>
</feature>
<keyword evidence="4" id="KW-1185">Reference proteome</keyword>
<feature type="transmembrane region" description="Helical" evidence="2">
    <location>
        <begin position="256"/>
        <end position="280"/>
    </location>
</feature>
<evidence type="ECO:0000256" key="2">
    <source>
        <dbReference type="SAM" id="Phobius"/>
    </source>
</evidence>
<feature type="compositionally biased region" description="Polar residues" evidence="1">
    <location>
        <begin position="380"/>
        <end position="400"/>
    </location>
</feature>